<dbReference type="EMBL" id="BONC01000030">
    <property type="protein sequence ID" value="GIF58138.1"/>
    <property type="molecule type" value="Genomic_DNA"/>
</dbReference>
<proteinExistence type="predicted"/>
<feature type="transmembrane region" description="Helical" evidence="1">
    <location>
        <begin position="70"/>
        <end position="91"/>
    </location>
</feature>
<keyword evidence="1" id="KW-0472">Membrane</keyword>
<keyword evidence="1" id="KW-1133">Transmembrane helix</keyword>
<protein>
    <recommendedName>
        <fullName evidence="4">DUF2127 domain-containing protein</fullName>
    </recommendedName>
</protein>
<keyword evidence="3" id="KW-1185">Reference proteome</keyword>
<evidence type="ECO:0000256" key="1">
    <source>
        <dbReference type="SAM" id="Phobius"/>
    </source>
</evidence>
<comment type="caution">
    <text evidence="2">The sequence shown here is derived from an EMBL/GenBank/DDBJ whole genome shotgun (WGS) entry which is preliminary data.</text>
</comment>
<accession>A0ABQ4C5T8</accession>
<feature type="transmembrane region" description="Helical" evidence="1">
    <location>
        <begin position="125"/>
        <end position="145"/>
    </location>
</feature>
<feature type="transmembrane region" description="Helical" evidence="1">
    <location>
        <begin position="152"/>
        <end position="171"/>
    </location>
</feature>
<feature type="transmembrane region" description="Helical" evidence="1">
    <location>
        <begin position="177"/>
        <end position="194"/>
    </location>
</feature>
<gene>
    <name evidence="2" type="ORF">Air01nite_42330</name>
</gene>
<sequence length="219" mass="22902">MTSPAVRLYGRPVCTGVLLQGVPVPPPTTPYHGGTDPGAGCVTVSASTNRIRVPHARARKGTVMRKVYKVLAYVVAAEVVVQAMLMVWAIAGLTKWVNNGGVFDKAVMEDRQIIFPEILGIPLHGLNGGLIIPGIALITLVLSFFAKIPGGVKWAGIVVMLAVVQGQLGYLGHDLPAAGALHGLNAIVLFLAALHAGRRVRAVAGVDRRAEGEAVRSAA</sequence>
<evidence type="ECO:0008006" key="4">
    <source>
        <dbReference type="Google" id="ProtNLM"/>
    </source>
</evidence>
<evidence type="ECO:0000313" key="2">
    <source>
        <dbReference type="EMBL" id="GIF58138.1"/>
    </source>
</evidence>
<name>A0ABQ4C5T8_9ACTN</name>
<organism evidence="2 3">
    <name type="scientific">Asanoa iriomotensis</name>
    <dbReference type="NCBI Taxonomy" id="234613"/>
    <lineage>
        <taxon>Bacteria</taxon>
        <taxon>Bacillati</taxon>
        <taxon>Actinomycetota</taxon>
        <taxon>Actinomycetes</taxon>
        <taxon>Micromonosporales</taxon>
        <taxon>Micromonosporaceae</taxon>
        <taxon>Asanoa</taxon>
    </lineage>
</organism>
<evidence type="ECO:0000313" key="3">
    <source>
        <dbReference type="Proteomes" id="UP000624325"/>
    </source>
</evidence>
<reference evidence="2 3" key="1">
    <citation type="submission" date="2021-01" db="EMBL/GenBank/DDBJ databases">
        <title>Whole genome shotgun sequence of Asanoa iriomotensis NBRC 100142.</title>
        <authorList>
            <person name="Komaki H."/>
            <person name="Tamura T."/>
        </authorList>
    </citation>
    <scope>NUCLEOTIDE SEQUENCE [LARGE SCALE GENOMIC DNA]</scope>
    <source>
        <strain evidence="2 3">NBRC 100142</strain>
    </source>
</reference>
<dbReference type="Proteomes" id="UP000624325">
    <property type="component" value="Unassembled WGS sequence"/>
</dbReference>
<keyword evidence="1" id="KW-0812">Transmembrane</keyword>